<evidence type="ECO:0000313" key="1">
    <source>
        <dbReference type="EMBL" id="SVB35930.1"/>
    </source>
</evidence>
<proteinExistence type="predicted"/>
<feature type="non-terminal residue" evidence="1">
    <location>
        <position position="57"/>
    </location>
</feature>
<dbReference type="AlphaFoldDB" id="A0A382DBW4"/>
<sequence length="57" mass="6258">MRSVGHILIVYALNLAFFVSAFAAKHPNIIIVYVDDMGYGDASCLNPQAKFKTPTID</sequence>
<protein>
    <recommendedName>
        <fullName evidence="2">Sulfatase N-terminal domain-containing protein</fullName>
    </recommendedName>
</protein>
<reference evidence="1" key="1">
    <citation type="submission" date="2018-05" db="EMBL/GenBank/DDBJ databases">
        <authorList>
            <person name="Lanie J.A."/>
            <person name="Ng W.-L."/>
            <person name="Kazmierczak K.M."/>
            <person name="Andrzejewski T.M."/>
            <person name="Davidsen T.M."/>
            <person name="Wayne K.J."/>
            <person name="Tettelin H."/>
            <person name="Glass J.I."/>
            <person name="Rusch D."/>
            <person name="Podicherti R."/>
            <person name="Tsui H.-C.T."/>
            <person name="Winkler M.E."/>
        </authorList>
    </citation>
    <scope>NUCLEOTIDE SEQUENCE</scope>
</reference>
<evidence type="ECO:0008006" key="2">
    <source>
        <dbReference type="Google" id="ProtNLM"/>
    </source>
</evidence>
<dbReference type="SUPFAM" id="SSF53649">
    <property type="entry name" value="Alkaline phosphatase-like"/>
    <property type="match status" value="1"/>
</dbReference>
<dbReference type="Gene3D" id="3.40.720.10">
    <property type="entry name" value="Alkaline Phosphatase, subunit A"/>
    <property type="match status" value="1"/>
</dbReference>
<gene>
    <name evidence="1" type="ORF">METZ01_LOCUS188784</name>
</gene>
<accession>A0A382DBW4</accession>
<dbReference type="InterPro" id="IPR017850">
    <property type="entry name" value="Alkaline_phosphatase_core_sf"/>
</dbReference>
<name>A0A382DBW4_9ZZZZ</name>
<organism evidence="1">
    <name type="scientific">marine metagenome</name>
    <dbReference type="NCBI Taxonomy" id="408172"/>
    <lineage>
        <taxon>unclassified sequences</taxon>
        <taxon>metagenomes</taxon>
        <taxon>ecological metagenomes</taxon>
    </lineage>
</organism>
<dbReference type="EMBL" id="UINC01038632">
    <property type="protein sequence ID" value="SVB35930.1"/>
    <property type="molecule type" value="Genomic_DNA"/>
</dbReference>